<dbReference type="OrthoDB" id="9794816at2"/>
<evidence type="ECO:0000313" key="2">
    <source>
        <dbReference type="EMBL" id="OQM74482.1"/>
    </source>
</evidence>
<keyword evidence="3" id="KW-1185">Reference proteome</keyword>
<reference evidence="2 3" key="1">
    <citation type="journal article" date="2016" name="Int. J. Syst. Evol. Microbiol.">
        <title>Pseudaminobacter manganicus sp. nov., isolated from sludge of a manganese mine.</title>
        <authorList>
            <person name="Li J."/>
            <person name="Huang J."/>
            <person name="Liao S."/>
            <person name="Wang G."/>
        </authorList>
    </citation>
    <scope>NUCLEOTIDE SEQUENCE [LARGE SCALE GENOMIC DNA]</scope>
    <source>
        <strain evidence="2 3">JH-7</strain>
    </source>
</reference>
<comment type="caution">
    <text evidence="2">The sequence shown here is derived from an EMBL/GenBank/DDBJ whole genome shotgun (WGS) entry which is preliminary data.</text>
</comment>
<accession>A0A1V8RMQ5</accession>
<dbReference type="InterPro" id="IPR017926">
    <property type="entry name" value="GATASE"/>
</dbReference>
<dbReference type="PROSITE" id="PS51273">
    <property type="entry name" value="GATASE_TYPE_1"/>
    <property type="match status" value="1"/>
</dbReference>
<dbReference type="InterPro" id="IPR044992">
    <property type="entry name" value="ChyE-like"/>
</dbReference>
<organism evidence="2 3">
    <name type="scientific">Manganibacter manganicus</name>
    <dbReference type="NCBI Taxonomy" id="1873176"/>
    <lineage>
        <taxon>Bacteria</taxon>
        <taxon>Pseudomonadati</taxon>
        <taxon>Pseudomonadota</taxon>
        <taxon>Alphaproteobacteria</taxon>
        <taxon>Hyphomicrobiales</taxon>
        <taxon>Phyllobacteriaceae</taxon>
        <taxon>Manganibacter</taxon>
    </lineage>
</organism>
<name>A0A1V8RMQ5_9HYPH</name>
<dbReference type="InterPro" id="IPR029062">
    <property type="entry name" value="Class_I_gatase-like"/>
</dbReference>
<sequence>MRILIFQHLAVEHAGSFGEFWRRGGHEMKVVELDEGETIPELEGFDLLAVMGGPMDTWQEDLHPWLIPEKAAIRRWVREMERPYLGICLGHQLLADSLGGKVSLMAQPEVGLATIELTDAGRQDHLFRGMRHSIQTLQWHGAEVSVLPEHGEALAANAACGVQAMRWGAHAYGLQYHMELTERTVQDWRVIPEYRVSLDRALGPRRAEGLAGEVAMCLDGFRQTARQINDNLMALVDRSGK</sequence>
<proteinExistence type="predicted"/>
<dbReference type="Proteomes" id="UP000191905">
    <property type="component" value="Unassembled WGS sequence"/>
</dbReference>
<feature type="domain" description="Glutamine amidotransferase" evidence="1">
    <location>
        <begin position="25"/>
        <end position="183"/>
    </location>
</feature>
<dbReference type="PANTHER" id="PTHR42695:SF5">
    <property type="entry name" value="GLUTAMINE AMIDOTRANSFERASE YLR126C-RELATED"/>
    <property type="match status" value="1"/>
</dbReference>
<protein>
    <submittedName>
        <fullName evidence="2">GMP synthase</fullName>
    </submittedName>
</protein>
<dbReference type="EMBL" id="MDET01000029">
    <property type="protein sequence ID" value="OQM74482.1"/>
    <property type="molecule type" value="Genomic_DNA"/>
</dbReference>
<dbReference type="AlphaFoldDB" id="A0A1V8RMQ5"/>
<evidence type="ECO:0000313" key="3">
    <source>
        <dbReference type="Proteomes" id="UP000191905"/>
    </source>
</evidence>
<dbReference type="CDD" id="cd01741">
    <property type="entry name" value="GATase1_1"/>
    <property type="match status" value="1"/>
</dbReference>
<evidence type="ECO:0000259" key="1">
    <source>
        <dbReference type="Pfam" id="PF00117"/>
    </source>
</evidence>
<dbReference type="SUPFAM" id="SSF52317">
    <property type="entry name" value="Class I glutamine amidotransferase-like"/>
    <property type="match status" value="1"/>
</dbReference>
<dbReference type="PANTHER" id="PTHR42695">
    <property type="entry name" value="GLUTAMINE AMIDOTRANSFERASE YLR126C-RELATED"/>
    <property type="match status" value="1"/>
</dbReference>
<dbReference type="RefSeq" id="WP_080920704.1">
    <property type="nucleotide sequence ID" value="NZ_MDET01000029.1"/>
</dbReference>
<dbReference type="GO" id="GO:0005829">
    <property type="term" value="C:cytosol"/>
    <property type="evidence" value="ECO:0007669"/>
    <property type="project" value="TreeGrafter"/>
</dbReference>
<dbReference type="Gene3D" id="3.40.50.880">
    <property type="match status" value="1"/>
</dbReference>
<dbReference type="STRING" id="1873176.BFN67_21680"/>
<gene>
    <name evidence="2" type="ORF">BFN67_21680</name>
</gene>
<dbReference type="Pfam" id="PF00117">
    <property type="entry name" value="GATase"/>
    <property type="match status" value="1"/>
</dbReference>